<dbReference type="AlphaFoldDB" id="A0AA40SPJ1"/>
<evidence type="ECO:0000256" key="4">
    <source>
        <dbReference type="ARBA" id="ARBA00022801"/>
    </source>
</evidence>
<evidence type="ECO:0000256" key="6">
    <source>
        <dbReference type="HAMAP-Rule" id="MF_00265"/>
    </source>
</evidence>
<keyword evidence="3 6" id="KW-0479">Metal-binding</keyword>
<dbReference type="Gene3D" id="3.40.50.1010">
    <property type="entry name" value="5'-nuclease"/>
    <property type="match status" value="1"/>
</dbReference>
<keyword evidence="5 6" id="KW-0460">Magnesium</keyword>
<evidence type="ECO:0000256" key="5">
    <source>
        <dbReference type="ARBA" id="ARBA00022842"/>
    </source>
</evidence>
<dbReference type="SUPFAM" id="SSF88723">
    <property type="entry name" value="PIN domain-like"/>
    <property type="match status" value="1"/>
</dbReference>
<gene>
    <name evidence="6" type="primary">vapC</name>
    <name evidence="8" type="ORF">BKA10_001844</name>
</gene>
<protein>
    <recommendedName>
        <fullName evidence="6">Ribonuclease VapC</fullName>
        <shortName evidence="6">RNase VapC</shortName>
        <ecNumber evidence="6">3.1.-.-</ecNumber>
    </recommendedName>
    <alternativeName>
        <fullName evidence="6">Toxin VapC</fullName>
    </alternativeName>
</protein>
<reference evidence="8 9" key="1">
    <citation type="submission" date="2020-08" db="EMBL/GenBank/DDBJ databases">
        <title>Sequencing the genomes of 1000 actinobacteria strains.</title>
        <authorList>
            <person name="Klenk H.-P."/>
        </authorList>
    </citation>
    <scope>NUCLEOTIDE SEQUENCE [LARGE SCALE GENOMIC DNA]</scope>
    <source>
        <strain evidence="8 9">DSM 19600</strain>
    </source>
</reference>
<comment type="cofactor">
    <cofactor evidence="6">
        <name>Mg(2+)</name>
        <dbReference type="ChEBI" id="CHEBI:18420"/>
    </cofactor>
</comment>
<proteinExistence type="inferred from homology"/>
<dbReference type="Pfam" id="PF01850">
    <property type="entry name" value="PIN"/>
    <property type="match status" value="1"/>
</dbReference>
<dbReference type="GO" id="GO:0004540">
    <property type="term" value="F:RNA nuclease activity"/>
    <property type="evidence" value="ECO:0007669"/>
    <property type="project" value="InterPro"/>
</dbReference>
<feature type="binding site" evidence="6">
    <location>
        <position position="13"/>
    </location>
    <ligand>
        <name>Mg(2+)</name>
        <dbReference type="ChEBI" id="CHEBI:18420"/>
    </ligand>
</feature>
<feature type="binding site" evidence="6">
    <location>
        <position position="110"/>
    </location>
    <ligand>
        <name>Mg(2+)</name>
        <dbReference type="ChEBI" id="CHEBI:18420"/>
    </ligand>
</feature>
<evidence type="ECO:0000256" key="3">
    <source>
        <dbReference type="ARBA" id="ARBA00022723"/>
    </source>
</evidence>
<dbReference type="GO" id="GO:0016788">
    <property type="term" value="F:hydrolase activity, acting on ester bonds"/>
    <property type="evidence" value="ECO:0007669"/>
    <property type="project" value="InterPro"/>
</dbReference>
<comment type="similarity">
    <text evidence="6">Belongs to the PINc/VapC protein family.</text>
</comment>
<keyword evidence="9" id="KW-1185">Reference proteome</keyword>
<comment type="function">
    <text evidence="6">Toxic component of a toxin-antitoxin (TA) system. An RNase.</text>
</comment>
<dbReference type="EC" id="3.1.-.-" evidence="6"/>
<organism evidence="8 9">
    <name type="scientific">Microbacterium invictum</name>
    <dbReference type="NCBI Taxonomy" id="515415"/>
    <lineage>
        <taxon>Bacteria</taxon>
        <taxon>Bacillati</taxon>
        <taxon>Actinomycetota</taxon>
        <taxon>Actinomycetes</taxon>
        <taxon>Micrococcales</taxon>
        <taxon>Microbacteriaceae</taxon>
        <taxon>Microbacterium</taxon>
    </lineage>
</organism>
<evidence type="ECO:0000256" key="2">
    <source>
        <dbReference type="ARBA" id="ARBA00022722"/>
    </source>
</evidence>
<dbReference type="HAMAP" id="MF_00265">
    <property type="entry name" value="VapC_Nob1"/>
    <property type="match status" value="1"/>
</dbReference>
<feature type="domain" description="PIN" evidence="7">
    <location>
        <begin position="10"/>
        <end position="133"/>
    </location>
</feature>
<dbReference type="NCBIfam" id="TIGR00028">
    <property type="entry name" value="Mtu_PIN_fam"/>
    <property type="match status" value="1"/>
</dbReference>
<keyword evidence="1 6" id="KW-1277">Toxin-antitoxin system</keyword>
<dbReference type="InterPro" id="IPR029060">
    <property type="entry name" value="PIN-like_dom_sf"/>
</dbReference>
<evidence type="ECO:0000313" key="9">
    <source>
        <dbReference type="Proteomes" id="UP000549113"/>
    </source>
</evidence>
<evidence type="ECO:0000313" key="8">
    <source>
        <dbReference type="EMBL" id="MBB4140050.1"/>
    </source>
</evidence>
<evidence type="ECO:0000259" key="7">
    <source>
        <dbReference type="Pfam" id="PF01850"/>
    </source>
</evidence>
<dbReference type="GO" id="GO:0090729">
    <property type="term" value="F:toxin activity"/>
    <property type="evidence" value="ECO:0007669"/>
    <property type="project" value="UniProtKB-KW"/>
</dbReference>
<dbReference type="InterPro" id="IPR022907">
    <property type="entry name" value="VapC_family"/>
</dbReference>
<accession>A0AA40SPJ1</accession>
<keyword evidence="4 6" id="KW-0378">Hydrolase</keyword>
<dbReference type="EMBL" id="JACIFH010000001">
    <property type="protein sequence ID" value="MBB4140050.1"/>
    <property type="molecule type" value="Genomic_DNA"/>
</dbReference>
<dbReference type="InterPro" id="IPR006226">
    <property type="entry name" value="Mtu_PIN"/>
</dbReference>
<comment type="caution">
    <text evidence="8">The sequence shown here is derived from an EMBL/GenBank/DDBJ whole genome shotgun (WGS) entry which is preliminary data.</text>
</comment>
<dbReference type="GO" id="GO:0045926">
    <property type="term" value="P:negative regulation of growth"/>
    <property type="evidence" value="ECO:0007669"/>
    <property type="project" value="UniProtKB-ARBA"/>
</dbReference>
<dbReference type="GO" id="GO:0000287">
    <property type="term" value="F:magnesium ion binding"/>
    <property type="evidence" value="ECO:0007669"/>
    <property type="project" value="UniProtKB-UniRule"/>
</dbReference>
<name>A0AA40SPJ1_9MICO</name>
<dbReference type="Proteomes" id="UP000549113">
    <property type="component" value="Unassembled WGS sequence"/>
</dbReference>
<dbReference type="RefSeq" id="WP_206687007.1">
    <property type="nucleotide sequence ID" value="NZ_BAABCO010000006.1"/>
</dbReference>
<keyword evidence="6" id="KW-0800">Toxin</keyword>
<sequence>MHTETDMPRYLLDVNVLVALAWPNHVHHARAQAWWSGVDQWATTPVTESAFIRLSINRSVVGRTVTAAEALAMLRTIRQTPGYEFIADTSSLAESAVDLSRLATPAHVTDAHLVNIAAGAGARLATLDAQLPEMLEPEDRAIVLVLP</sequence>
<evidence type="ECO:0000256" key="1">
    <source>
        <dbReference type="ARBA" id="ARBA00022649"/>
    </source>
</evidence>
<dbReference type="InterPro" id="IPR002716">
    <property type="entry name" value="PIN_dom"/>
</dbReference>
<keyword evidence="2 6" id="KW-0540">Nuclease</keyword>